<organism evidence="1 2">
    <name type="scientific">Naganishia cerealis</name>
    <dbReference type="NCBI Taxonomy" id="610337"/>
    <lineage>
        <taxon>Eukaryota</taxon>
        <taxon>Fungi</taxon>
        <taxon>Dikarya</taxon>
        <taxon>Basidiomycota</taxon>
        <taxon>Agaricomycotina</taxon>
        <taxon>Tremellomycetes</taxon>
        <taxon>Filobasidiales</taxon>
        <taxon>Filobasidiaceae</taxon>
        <taxon>Naganishia</taxon>
    </lineage>
</organism>
<gene>
    <name evidence="1" type="ORF">QFC19_007834</name>
</gene>
<keyword evidence="2" id="KW-1185">Reference proteome</keyword>
<dbReference type="Proteomes" id="UP001241377">
    <property type="component" value="Unassembled WGS sequence"/>
</dbReference>
<evidence type="ECO:0000313" key="2">
    <source>
        <dbReference type="Proteomes" id="UP001241377"/>
    </source>
</evidence>
<comment type="caution">
    <text evidence="1">The sequence shown here is derived from an EMBL/GenBank/DDBJ whole genome shotgun (WGS) entry which is preliminary data.</text>
</comment>
<evidence type="ECO:0000313" key="1">
    <source>
        <dbReference type="EMBL" id="KAJ9094800.1"/>
    </source>
</evidence>
<name>A0ACC2V7E2_9TREE</name>
<sequence>MKRAVTKFISLRQSLLGNSGSDASEPGHRLDFNSVDDFYILLDNPHKSWTPGDELSGQIIFISKKNLANIIITLSLVGYVKINPSSHSKLRLVKRSLFNHTIRIYGSDDTVRTGQEYSNGLYKGEHRFPFIVKLPNKRIFTSIDFGKGRIVYLLRANVGDANSSNVASSPASLSSSSPSENGSSPASNFTRHKSFRSLQNSSFTSEKIINIVNPLDVSKLPPPQPKRLKIKDPRRTKMLARTQSSTSTINTFNTVGTVSSNNSDNQASLHTNTDLPSNNAPLAQAQNSTTSPGDTSDPESIRLSLEVSQRGFLRGELIPIKMHINHLKKVQDVNGIIITFVRVCRIENGPDGLFDSFRKDLQQQIVPLYVDPTTFLSEISTSIRVPADAFPTITGCPLVSFQYFLEVLINLSGKSISLDDNDHPKQTVQINETPSHTFMESEAKQSNFKFNFSLPSANTVSPKERSGFLNTDKYKRMKKFLQLTTEIVIGTHRLNDPTSVPEGSTDQLSASRRSSLIGSNVSGNGYSPSDRQSPSQSLLPNIPVNREDASPEIMETPPYTDGQPSFSAPNYLDIVGPSHTNDLLPLPNTNGHSEKERMRIHEESLLPSEPILDDIDEDDKETISPLNHDALFESEPDHNGGHSPYDVTISNDDNNFSTTADTLEGHTRPYHDDDDSLYHLPSNTMESAPRYDNATKDTLLQQGDHEEQH</sequence>
<dbReference type="EMBL" id="JASBWR010000108">
    <property type="protein sequence ID" value="KAJ9094800.1"/>
    <property type="molecule type" value="Genomic_DNA"/>
</dbReference>
<protein>
    <submittedName>
        <fullName evidence="1">Uncharacterized protein</fullName>
    </submittedName>
</protein>
<proteinExistence type="predicted"/>
<accession>A0ACC2V7E2</accession>
<reference evidence="1" key="1">
    <citation type="submission" date="2023-04" db="EMBL/GenBank/DDBJ databases">
        <title>Draft Genome sequencing of Naganishia species isolated from polar environments using Oxford Nanopore Technology.</title>
        <authorList>
            <person name="Leo P."/>
            <person name="Venkateswaran K."/>
        </authorList>
    </citation>
    <scope>NUCLEOTIDE SEQUENCE</scope>
    <source>
        <strain evidence="1">MNA-CCFEE 5261</strain>
    </source>
</reference>